<dbReference type="Pfam" id="PF18935">
    <property type="entry name" value="DUF5683"/>
    <property type="match status" value="1"/>
</dbReference>
<evidence type="ECO:0000259" key="1">
    <source>
        <dbReference type="Pfam" id="PF18935"/>
    </source>
</evidence>
<protein>
    <recommendedName>
        <fullName evidence="1">DUF5683 domain-containing protein</fullName>
    </recommendedName>
</protein>
<gene>
    <name evidence="2" type="ORF">SAMN05443547_0151</name>
</gene>
<evidence type="ECO:0000313" key="2">
    <source>
        <dbReference type="EMBL" id="SHO71839.1"/>
    </source>
</evidence>
<evidence type="ECO:0000313" key="3">
    <source>
        <dbReference type="Proteomes" id="UP000184611"/>
    </source>
</evidence>
<dbReference type="Proteomes" id="UP000184611">
    <property type="component" value="Unassembled WGS sequence"/>
</dbReference>
<reference evidence="3" key="1">
    <citation type="submission" date="2016-12" db="EMBL/GenBank/DDBJ databases">
        <authorList>
            <person name="Varghese N."/>
            <person name="Submissions S."/>
        </authorList>
    </citation>
    <scope>NUCLEOTIDE SEQUENCE [LARGE SCALE GENOMIC DNA]</scope>
    <source>
        <strain evidence="3">DSM 18830</strain>
    </source>
</reference>
<proteinExistence type="predicted"/>
<dbReference type="AlphaFoldDB" id="A0A1M7ZSH1"/>
<organism evidence="2 3">
    <name type="scientific">Flavobacterium cucumis</name>
    <dbReference type="NCBI Taxonomy" id="416016"/>
    <lineage>
        <taxon>Bacteria</taxon>
        <taxon>Pseudomonadati</taxon>
        <taxon>Bacteroidota</taxon>
        <taxon>Flavobacteriia</taxon>
        <taxon>Flavobacteriales</taxon>
        <taxon>Flavobacteriaceae</taxon>
        <taxon>Flavobacterium</taxon>
    </lineage>
</organism>
<sequence>MNTLRFIISFCFIFLCFEGNSQEVLSLRPADTTRSVLNPNAPAKAAFFSALVPGLGQAYNKKYWKMPIVYIGMGIGIYSYTWNQKKYHEYRDEYKRRLDGTYDPSNPHPIYGNLDNDRLIRAQQFHQRNRDLSALITAGIYILNIIDANVDAHLTQFNVNDNLSLKPEVNQNQIDFKFNYGMTLTYTFNK</sequence>
<keyword evidence="3" id="KW-1185">Reference proteome</keyword>
<dbReference type="InterPro" id="IPR043738">
    <property type="entry name" value="DUF5683"/>
</dbReference>
<dbReference type="RefSeq" id="WP_084530206.1">
    <property type="nucleotide sequence ID" value="NZ_FRYK01000001.1"/>
</dbReference>
<dbReference type="EMBL" id="FRYK01000001">
    <property type="protein sequence ID" value="SHO71839.1"/>
    <property type="molecule type" value="Genomic_DNA"/>
</dbReference>
<feature type="domain" description="DUF5683" evidence="1">
    <location>
        <begin position="39"/>
        <end position="188"/>
    </location>
</feature>
<dbReference type="STRING" id="416016.SAMN05443547_0151"/>
<name>A0A1M7ZSH1_9FLAO</name>
<accession>A0A1M7ZSH1</accession>